<dbReference type="AlphaFoldDB" id="E4UW42"/>
<protein>
    <recommendedName>
        <fullName evidence="2">Myb-like domain-containing protein</fullName>
    </recommendedName>
</protein>
<dbReference type="InParanoid" id="E4UW42"/>
<accession>E4UW42</accession>
<dbReference type="Proteomes" id="UP000002669">
    <property type="component" value="Unassembled WGS sequence"/>
</dbReference>
<dbReference type="PANTHER" id="PTHR47807">
    <property type="entry name" value="PROTEIN TBF1"/>
    <property type="match status" value="1"/>
</dbReference>
<feature type="domain" description="Myb-like" evidence="2">
    <location>
        <begin position="797"/>
        <end position="853"/>
    </location>
</feature>
<dbReference type="OMA" id="KANCARF"/>
<dbReference type="OrthoDB" id="5398572at2759"/>
<dbReference type="GeneID" id="10028177"/>
<evidence type="ECO:0000256" key="1">
    <source>
        <dbReference type="SAM" id="MobiDB-lite"/>
    </source>
</evidence>
<feature type="region of interest" description="Disordered" evidence="1">
    <location>
        <begin position="80"/>
        <end position="118"/>
    </location>
</feature>
<dbReference type="InterPro" id="IPR001005">
    <property type="entry name" value="SANT/Myb"/>
</dbReference>
<evidence type="ECO:0000259" key="2">
    <source>
        <dbReference type="SMART" id="SM00717"/>
    </source>
</evidence>
<dbReference type="InterPro" id="IPR009057">
    <property type="entry name" value="Homeodomain-like_sf"/>
</dbReference>
<feature type="compositionally biased region" description="Polar residues" evidence="1">
    <location>
        <begin position="752"/>
        <end position="764"/>
    </location>
</feature>
<feature type="region of interest" description="Disordered" evidence="1">
    <location>
        <begin position="654"/>
        <end position="786"/>
    </location>
</feature>
<organism evidence="4">
    <name type="scientific">Arthroderma gypseum (strain ATCC MYA-4604 / CBS 118893)</name>
    <name type="common">Microsporum gypseum</name>
    <dbReference type="NCBI Taxonomy" id="535722"/>
    <lineage>
        <taxon>Eukaryota</taxon>
        <taxon>Fungi</taxon>
        <taxon>Dikarya</taxon>
        <taxon>Ascomycota</taxon>
        <taxon>Pezizomycotina</taxon>
        <taxon>Eurotiomycetes</taxon>
        <taxon>Eurotiomycetidae</taxon>
        <taxon>Onygenales</taxon>
        <taxon>Arthrodermataceae</taxon>
        <taxon>Nannizzia</taxon>
    </lineage>
</organism>
<dbReference type="VEuPathDB" id="FungiDB:MGYG_05483"/>
<keyword evidence="4" id="KW-1185">Reference proteome</keyword>
<dbReference type="InterPro" id="IPR052833">
    <property type="entry name" value="Telomeric_DNA-bd_trans-reg"/>
</dbReference>
<dbReference type="RefSeq" id="XP_003172901.1">
    <property type="nucleotide sequence ID" value="XM_003172853.1"/>
</dbReference>
<feature type="compositionally biased region" description="Acidic residues" evidence="1">
    <location>
        <begin position="708"/>
        <end position="729"/>
    </location>
</feature>
<dbReference type="PANTHER" id="PTHR47807:SF1">
    <property type="entry name" value="PROTEIN TBF1"/>
    <property type="match status" value="1"/>
</dbReference>
<sequence>MNLQLISPLTVRVFGGAWNRIVAGESPKDTPDSGLSSPEHVLWTTFAKLLMVEAYPMAYAPGELGEIPAPASFKVPSLLPKRDDVSSQKPAPRTPRTSDVSTRGNDLSPIAEDRANGPRHGIEFSPGHQSYLSQTYVAESQTDHGNISGTTMLQTDDSDHETDEPDPHLLLDTLPDLLNASTKALDLLAPPGISYANVAKHFQTAKFSVRYNRAKVTFETQKKCIVKSNFIPIERSVAALSSIKKLDWQSEGLYQKANLAQLALDLVNPRLTASTAAADDSFPAAFMASRSFEAAGSSAGDDCRRETFQMGLELRTQRFISSLLSGSPSEFSEPEDLLADVFYNPSLSSVNTELKGWAMDGLEDEDEQLPEEFHETAQERISLIRKTLAQGGSLESKFPWSAFIVSIANWIRKRVNDIDQLLSSQMSVEDAIKILQAELDRRSSFGPGNPLEPILDSTLGEVEPPVEQSTTPERVVETKQADKEDPATVSSPTNRSHRRFRGRGALQRVLAVGPVQDAPSIPNQATTEEITEEPQAPTSPTRRPRRRFQGKGALRRVLAIGITDNAHSSSNILATTENKAQTLHDGEETTESRPVPAQGSLLDGGSPPPPSQNSPPRLTPAVSIQESPQKTRSSNRPEELPPLSLAELWQLSEEGNKVRKSKQKSKARAAFIDRQADARRVSPIRFTPSPSDNASTRPSPQKRGAEAMDPDSNESGGGDDDDEDEDLFEIDNRPIKKRRVLNIPAPPRPTPASVSRTVGTSDSQAATRTRSPSATAPPQQRFERVSVEPQPGFKWAPRRAWSLEEEACLRKYIEECGGPSWSEIKKRDGMAENILFKRTQVQIKDKGAQMHYDDLMAGRPLTVAMARVPIRKVMRDRLIKEGKMEA</sequence>
<feature type="compositionally biased region" description="Polar residues" evidence="1">
    <location>
        <begin position="688"/>
        <end position="699"/>
    </location>
</feature>
<dbReference type="EMBL" id="DS989825">
    <property type="protein sequence ID" value="EFR02490.1"/>
    <property type="molecule type" value="Genomic_DNA"/>
</dbReference>
<feature type="compositionally biased region" description="Polar residues" evidence="1">
    <location>
        <begin position="622"/>
        <end position="634"/>
    </location>
</feature>
<feature type="compositionally biased region" description="Polar residues" evidence="1">
    <location>
        <begin position="95"/>
        <end position="105"/>
    </location>
</feature>
<feature type="compositionally biased region" description="Basic residues" evidence="1">
    <location>
        <begin position="658"/>
        <end position="667"/>
    </location>
</feature>
<feature type="region of interest" description="Disordered" evidence="1">
    <location>
        <begin position="442"/>
        <end position="551"/>
    </location>
</feature>
<feature type="compositionally biased region" description="Basic and acidic residues" evidence="1">
    <location>
        <begin position="582"/>
        <end position="591"/>
    </location>
</feature>
<feature type="compositionally biased region" description="Low complexity" evidence="1">
    <location>
        <begin position="765"/>
        <end position="778"/>
    </location>
</feature>
<dbReference type="SUPFAM" id="SSF46689">
    <property type="entry name" value="Homeodomain-like"/>
    <property type="match status" value="1"/>
</dbReference>
<dbReference type="STRING" id="535722.E4UW42"/>
<reference evidence="4" key="1">
    <citation type="journal article" date="2012" name="MBio">
        <title>Comparative genome analysis of Trichophyton rubrum and related dermatophytes reveals candidate genes involved in infection.</title>
        <authorList>
            <person name="Martinez D.A."/>
            <person name="Oliver B.G."/>
            <person name="Graeser Y."/>
            <person name="Goldberg J.M."/>
            <person name="Li W."/>
            <person name="Martinez-Rossi N.M."/>
            <person name="Monod M."/>
            <person name="Shelest E."/>
            <person name="Barton R.C."/>
            <person name="Birch E."/>
            <person name="Brakhage A.A."/>
            <person name="Chen Z."/>
            <person name="Gurr S.J."/>
            <person name="Heiman D."/>
            <person name="Heitman J."/>
            <person name="Kosti I."/>
            <person name="Rossi A."/>
            <person name="Saif S."/>
            <person name="Samalova M."/>
            <person name="Saunders C.W."/>
            <person name="Shea T."/>
            <person name="Summerbell R.C."/>
            <person name="Xu J."/>
            <person name="Young S."/>
            <person name="Zeng Q."/>
            <person name="Birren B.W."/>
            <person name="Cuomo C.A."/>
            <person name="White T.C."/>
        </authorList>
    </citation>
    <scope>NUCLEOTIDE SEQUENCE [LARGE SCALE GENOMIC DNA]</scope>
    <source>
        <strain evidence="4">ATCC MYA-4604 / CBS 118893</strain>
    </source>
</reference>
<dbReference type="CDD" id="cd11660">
    <property type="entry name" value="SANT_TRF"/>
    <property type="match status" value="1"/>
</dbReference>
<gene>
    <name evidence="3" type="ORF">MGYG_05483</name>
</gene>
<dbReference type="GO" id="GO:0003691">
    <property type="term" value="F:double-stranded telomeric DNA binding"/>
    <property type="evidence" value="ECO:0007669"/>
    <property type="project" value="TreeGrafter"/>
</dbReference>
<dbReference type="GO" id="GO:0010833">
    <property type="term" value="P:telomere maintenance via telomere lengthening"/>
    <property type="evidence" value="ECO:0007669"/>
    <property type="project" value="TreeGrafter"/>
</dbReference>
<dbReference type="eggNOG" id="ENOG502SP4F">
    <property type="taxonomic scope" value="Eukaryota"/>
</dbReference>
<evidence type="ECO:0000313" key="4">
    <source>
        <dbReference type="Proteomes" id="UP000002669"/>
    </source>
</evidence>
<dbReference type="HOGENOM" id="CLU_013658_0_0_1"/>
<name>E4UW42_ARTGP</name>
<feature type="compositionally biased region" description="Basic and acidic residues" evidence="1">
    <location>
        <begin position="474"/>
        <end position="486"/>
    </location>
</feature>
<dbReference type="SMART" id="SM00717">
    <property type="entry name" value="SANT"/>
    <property type="match status" value="1"/>
</dbReference>
<proteinExistence type="predicted"/>
<feature type="region of interest" description="Disordered" evidence="1">
    <location>
        <begin position="581"/>
        <end position="642"/>
    </location>
</feature>
<evidence type="ECO:0000313" key="3">
    <source>
        <dbReference type="EMBL" id="EFR02490.1"/>
    </source>
</evidence>
<dbReference type="Gene3D" id="1.10.10.60">
    <property type="entry name" value="Homeodomain-like"/>
    <property type="match status" value="1"/>
</dbReference>